<dbReference type="InterPro" id="IPR044772">
    <property type="entry name" value="NO3_transporter"/>
</dbReference>
<name>A0AA41VDY1_PAPNU</name>
<gene>
    <name evidence="8" type="ORF">MKW94_001891</name>
</gene>
<sequence>MGGGAMQLLMPLLYEMIRKLGASPFSAWRIAFFIPGWMHIITGFLVLILGQDLPVNWSYIHIHPGGPKDKFAKVLSYGVTNYRTWIFVLLYGYSMGVELSTDNVIAEYFFDRFDLKLHTAGMLAAAFGMANLFARPIGGYLSDVGARRWGMRGRLWNMWILQTAGGLFCIWLGLSSSLALAIVAMILFSICAQAAGGATFSIVPFVSRRSPGFIAGLIGVGGNFGSVLTQFLFFTTSSDLSTANGLTYMGIMIVACTLPAALIHFPQWSMFFPASKHVDKPTAEHYYASEWTEEEQNEGLHESAMMFAANARRERGGSLTVKL</sequence>
<evidence type="ECO:0000313" key="9">
    <source>
        <dbReference type="Proteomes" id="UP001177140"/>
    </source>
</evidence>
<dbReference type="GO" id="GO:0042128">
    <property type="term" value="P:nitrate assimilation"/>
    <property type="evidence" value="ECO:0007669"/>
    <property type="project" value="UniProtKB-KW"/>
</dbReference>
<comment type="subcellular location">
    <subcellularLocation>
        <location evidence="1">Membrane</location>
        <topology evidence="1">Multi-pass membrane protein</topology>
    </subcellularLocation>
</comment>
<proteinExistence type="inferred from homology"/>
<dbReference type="Gene3D" id="1.20.1250.20">
    <property type="entry name" value="MFS general substrate transporter like domains"/>
    <property type="match status" value="1"/>
</dbReference>
<dbReference type="InterPro" id="IPR011701">
    <property type="entry name" value="MFS"/>
</dbReference>
<keyword evidence="5" id="KW-0534">Nitrate assimilation</keyword>
<feature type="transmembrane region" description="Helical" evidence="7">
    <location>
        <begin position="246"/>
        <end position="265"/>
    </location>
</feature>
<keyword evidence="9" id="KW-1185">Reference proteome</keyword>
<feature type="transmembrane region" description="Helical" evidence="7">
    <location>
        <begin position="180"/>
        <end position="206"/>
    </location>
</feature>
<evidence type="ECO:0000256" key="5">
    <source>
        <dbReference type="ARBA" id="ARBA00023063"/>
    </source>
</evidence>
<feature type="transmembrane region" description="Helical" evidence="7">
    <location>
        <begin position="213"/>
        <end position="234"/>
    </location>
</feature>
<protein>
    <submittedName>
        <fullName evidence="8">Uncharacterized protein</fullName>
    </submittedName>
</protein>
<feature type="transmembrane region" description="Helical" evidence="7">
    <location>
        <begin position="71"/>
        <end position="95"/>
    </location>
</feature>
<accession>A0AA41VDY1</accession>
<feature type="transmembrane region" description="Helical" evidence="7">
    <location>
        <begin position="30"/>
        <end position="50"/>
    </location>
</feature>
<dbReference type="GO" id="GO:0015112">
    <property type="term" value="F:nitrate transmembrane transporter activity"/>
    <property type="evidence" value="ECO:0007669"/>
    <property type="project" value="InterPro"/>
</dbReference>
<evidence type="ECO:0000256" key="3">
    <source>
        <dbReference type="ARBA" id="ARBA00022692"/>
    </source>
</evidence>
<dbReference type="FunFam" id="1.20.1250.20:FF:000053">
    <property type="entry name" value="Nitrate transporter 2.1"/>
    <property type="match status" value="1"/>
</dbReference>
<evidence type="ECO:0000256" key="1">
    <source>
        <dbReference type="ARBA" id="ARBA00004141"/>
    </source>
</evidence>
<keyword evidence="3 7" id="KW-0812">Transmembrane</keyword>
<dbReference type="EMBL" id="JAJJMA010202076">
    <property type="protein sequence ID" value="MCL7039516.1"/>
    <property type="molecule type" value="Genomic_DNA"/>
</dbReference>
<comment type="similarity">
    <text evidence="2">Belongs to the major facilitator superfamily. Nitrate/nitrite porter (TC 2.A.1.8) family.</text>
</comment>
<evidence type="ECO:0000256" key="6">
    <source>
        <dbReference type="ARBA" id="ARBA00023136"/>
    </source>
</evidence>
<dbReference type="InterPro" id="IPR036259">
    <property type="entry name" value="MFS_trans_sf"/>
</dbReference>
<evidence type="ECO:0000313" key="8">
    <source>
        <dbReference type="EMBL" id="MCL7039516.1"/>
    </source>
</evidence>
<organism evidence="8 9">
    <name type="scientific">Papaver nudicaule</name>
    <name type="common">Iceland poppy</name>
    <dbReference type="NCBI Taxonomy" id="74823"/>
    <lineage>
        <taxon>Eukaryota</taxon>
        <taxon>Viridiplantae</taxon>
        <taxon>Streptophyta</taxon>
        <taxon>Embryophyta</taxon>
        <taxon>Tracheophyta</taxon>
        <taxon>Spermatophyta</taxon>
        <taxon>Magnoliopsida</taxon>
        <taxon>Ranunculales</taxon>
        <taxon>Papaveraceae</taxon>
        <taxon>Papaveroideae</taxon>
        <taxon>Papaver</taxon>
    </lineage>
</organism>
<evidence type="ECO:0000256" key="2">
    <source>
        <dbReference type="ARBA" id="ARBA00008432"/>
    </source>
</evidence>
<comment type="caution">
    <text evidence="8">The sequence shown here is derived from an EMBL/GenBank/DDBJ whole genome shotgun (WGS) entry which is preliminary data.</text>
</comment>
<evidence type="ECO:0000256" key="4">
    <source>
        <dbReference type="ARBA" id="ARBA00022989"/>
    </source>
</evidence>
<dbReference type="AlphaFoldDB" id="A0AA41VDY1"/>
<feature type="transmembrane region" description="Helical" evidence="7">
    <location>
        <begin position="155"/>
        <end position="174"/>
    </location>
</feature>
<dbReference type="GO" id="GO:0016020">
    <property type="term" value="C:membrane"/>
    <property type="evidence" value="ECO:0007669"/>
    <property type="project" value="UniProtKB-SubCell"/>
</dbReference>
<feature type="transmembrane region" description="Helical" evidence="7">
    <location>
        <begin position="115"/>
        <end position="134"/>
    </location>
</feature>
<evidence type="ECO:0000256" key="7">
    <source>
        <dbReference type="SAM" id="Phobius"/>
    </source>
</evidence>
<keyword evidence="6 7" id="KW-0472">Membrane</keyword>
<reference evidence="8" key="1">
    <citation type="submission" date="2022-03" db="EMBL/GenBank/DDBJ databases">
        <title>A functionally conserved STORR gene fusion in Papaver species that diverged 16.8 million years ago.</title>
        <authorList>
            <person name="Catania T."/>
        </authorList>
    </citation>
    <scope>NUCLEOTIDE SEQUENCE</scope>
    <source>
        <strain evidence="8">S-191538</strain>
    </source>
</reference>
<dbReference type="SUPFAM" id="SSF103473">
    <property type="entry name" value="MFS general substrate transporter"/>
    <property type="match status" value="1"/>
</dbReference>
<keyword evidence="4 7" id="KW-1133">Transmembrane helix</keyword>
<dbReference type="Proteomes" id="UP001177140">
    <property type="component" value="Unassembled WGS sequence"/>
</dbReference>
<dbReference type="PANTHER" id="PTHR23515">
    <property type="entry name" value="HIGH-AFFINITY NITRATE TRANSPORTER 2.3"/>
    <property type="match status" value="1"/>
</dbReference>
<dbReference type="Pfam" id="PF07690">
    <property type="entry name" value="MFS_1"/>
    <property type="match status" value="1"/>
</dbReference>